<comment type="caution">
    <text evidence="10">The sequence shown here is derived from an EMBL/GenBank/DDBJ whole genome shotgun (WGS) entry which is preliminary data.</text>
</comment>
<reference evidence="10 11" key="2">
    <citation type="submission" date="2020-03" db="EMBL/GenBank/DDBJ databases">
        <authorList>
            <person name="Ichikawa N."/>
            <person name="Kimura A."/>
            <person name="Kitahashi Y."/>
            <person name="Uohara A."/>
        </authorList>
    </citation>
    <scope>NUCLEOTIDE SEQUENCE [LARGE SCALE GENOMIC DNA]</scope>
    <source>
        <strain evidence="10 11">NBRC 108639</strain>
    </source>
</reference>
<dbReference type="InterPro" id="IPR008979">
    <property type="entry name" value="Galactose-bd-like_sf"/>
</dbReference>
<evidence type="ECO:0000256" key="8">
    <source>
        <dbReference type="SAM" id="MobiDB-lite"/>
    </source>
</evidence>
<proteinExistence type="inferred from homology"/>
<feature type="domain" description="GH10" evidence="9">
    <location>
        <begin position="333"/>
        <end position="673"/>
    </location>
</feature>
<dbReference type="GO" id="GO:0045493">
    <property type="term" value="P:xylan catabolic process"/>
    <property type="evidence" value="ECO:0007669"/>
    <property type="project" value="UniProtKB-KW"/>
</dbReference>
<dbReference type="InterPro" id="IPR044846">
    <property type="entry name" value="GH10"/>
</dbReference>
<dbReference type="SUPFAM" id="SSF49785">
    <property type="entry name" value="Galactose-binding domain-like"/>
    <property type="match status" value="2"/>
</dbReference>
<dbReference type="PROSITE" id="PS51760">
    <property type="entry name" value="GH10_2"/>
    <property type="match status" value="1"/>
</dbReference>
<evidence type="ECO:0000313" key="10">
    <source>
        <dbReference type="EMBL" id="GFJ81196.1"/>
    </source>
</evidence>
<organism evidence="10 11">
    <name type="scientific">Phytohabitans houttuyneae</name>
    <dbReference type="NCBI Taxonomy" id="1076126"/>
    <lineage>
        <taxon>Bacteria</taxon>
        <taxon>Bacillati</taxon>
        <taxon>Actinomycetota</taxon>
        <taxon>Actinomycetes</taxon>
        <taxon>Micromonosporales</taxon>
        <taxon>Micromonosporaceae</taxon>
    </lineage>
</organism>
<dbReference type="Pfam" id="PF02018">
    <property type="entry name" value="CBM_4_9"/>
    <property type="match status" value="2"/>
</dbReference>
<accession>A0A6V8KGN3</accession>
<dbReference type="PANTHER" id="PTHR31490:SF90">
    <property type="entry name" value="ENDO-1,4-BETA-XYLANASE A"/>
    <property type="match status" value="1"/>
</dbReference>
<dbReference type="GO" id="GO:0031176">
    <property type="term" value="F:endo-1,4-beta-xylanase activity"/>
    <property type="evidence" value="ECO:0007669"/>
    <property type="project" value="UniProtKB-EC"/>
</dbReference>
<dbReference type="InterPro" id="IPR017853">
    <property type="entry name" value="GH"/>
</dbReference>
<keyword evidence="2" id="KW-0677">Repeat</keyword>
<evidence type="ECO:0000313" key="11">
    <source>
        <dbReference type="Proteomes" id="UP000482800"/>
    </source>
</evidence>
<feature type="compositionally biased region" description="Low complexity" evidence="8">
    <location>
        <begin position="1002"/>
        <end position="1030"/>
    </location>
</feature>
<evidence type="ECO:0000256" key="3">
    <source>
        <dbReference type="ARBA" id="ARBA00022801"/>
    </source>
</evidence>
<evidence type="ECO:0000256" key="1">
    <source>
        <dbReference type="ARBA" id="ARBA00007495"/>
    </source>
</evidence>
<dbReference type="InterPro" id="IPR003305">
    <property type="entry name" value="CenC_carb-bd"/>
</dbReference>
<feature type="region of interest" description="Disordered" evidence="8">
    <location>
        <begin position="1001"/>
        <end position="1030"/>
    </location>
</feature>
<evidence type="ECO:0000256" key="2">
    <source>
        <dbReference type="ARBA" id="ARBA00022737"/>
    </source>
</evidence>
<keyword evidence="3 7" id="KW-0378">Hydrolase</keyword>
<dbReference type="Pfam" id="PF00331">
    <property type="entry name" value="Glyco_hydro_10"/>
    <property type="match status" value="1"/>
</dbReference>
<evidence type="ECO:0000256" key="6">
    <source>
        <dbReference type="ARBA" id="ARBA00023326"/>
    </source>
</evidence>
<dbReference type="GO" id="GO:0030246">
    <property type="term" value="F:carbohydrate binding"/>
    <property type="evidence" value="ECO:0007669"/>
    <property type="project" value="InterPro"/>
</dbReference>
<comment type="catalytic activity">
    <reaction evidence="7">
        <text>Endohydrolysis of (1-&gt;4)-beta-D-xylosidic linkages in xylans.</text>
        <dbReference type="EC" id="3.2.1.8"/>
    </reaction>
</comment>
<dbReference type="RefSeq" id="WP_173060031.1">
    <property type="nucleotide sequence ID" value="NZ_BLPF01000002.1"/>
</dbReference>
<keyword evidence="10" id="KW-0858">Xylan degradation</keyword>
<dbReference type="Gene3D" id="2.60.120.260">
    <property type="entry name" value="Galactose-binding domain-like"/>
    <property type="match status" value="2"/>
</dbReference>
<dbReference type="SUPFAM" id="SSF49344">
    <property type="entry name" value="CBD9-like"/>
    <property type="match status" value="1"/>
</dbReference>
<dbReference type="PANTHER" id="PTHR31490">
    <property type="entry name" value="GLYCOSYL HYDROLASE"/>
    <property type="match status" value="1"/>
</dbReference>
<dbReference type="Gene3D" id="3.20.20.80">
    <property type="entry name" value="Glycosidases"/>
    <property type="match status" value="1"/>
</dbReference>
<sequence length="1030" mass="109425">MAVCLAVTGSVAVAGLAAGADTVTVSAANFEDGTTGTWTQSGSVTLEVADQPEGGKALHIVDRDNDFEGIQSPAGIFEPGVTYTLSMRARLPEGTAGTPGVRFVAKPAFTWIGNGSVSAAGWTTLTGSWTAPEGTDPSQFQIYIGSENLAAPYTLIVDDILITAPGDGGPEPGTVVLDTDFEDGFDGWVPRDGGQGAPALELSGVAHGGAAAALVTNRPNQGAGIGHDVTGQIEGGATYELSAWLRFAEDQPTDEIWLSLQSSAGGSQSFSTLARFDTITNTGWTQVTASFTAPVADSAFLYFETRYQNGATGNTSPFLVDDVLVRVPEPPVIEDLTGIHETVDFPLGVAIDSRETAGGPSELLLRHFNQVTAENHMKPESWYNAERAFTPHEQATAIMRFAQQNDLSVYGHVLVWHSQTPAWFFQNEAGEPLTNSAADQQVLRDRLRTHVFAIAEHMSETYGPFGSDTNPLVAWDVVNEVIADTGDFADGLRRSNWYNILGEQYIDLAFQYAEEAFNEVYAADGVTRPVKLFINDYNTEQAGKRGRYIALVERLLARGVPVDGVGHQFHVNLSMPVSALDDALAAFEDMPVTQAVTEFDVPTGTPVTEALRIEQGYYFRDAFNVFRKYADDMFSVTVWGLTDGRSWRSANGAPLIFNDSLRAKPAYYGAVGGQDLPPRLRTANVFAGTVPLDAAATRSLEWSKLPLHPVEEVAGFQLRWAPDHLTAYVTVTDGDVEAADAVTFELGDATYTVGRDGATAGGASAVVTARDGGYAVVAHLPLSGAALGDTLALDVRATDGASTVGWNSPGVTGTLSLVEELSYLEVRQARSAVTVDGTVDQVWADANAVTTAKSVEGDGGAIATVRTLWQDQTLYVLAEVADPVIDVSASDPWAQDSVEFFVDAGNAKNGAYRGDDTQIRINANNVVSFGTGDEASQAARLRSATTRVDGGYVVEAAISLLTYGGPATFHGLDFQVNDAAAGVRTAIQTWADPTSLGYQTTARWGSASSSAPRRSGTSSRRASSRCWTSA</sequence>
<evidence type="ECO:0000256" key="7">
    <source>
        <dbReference type="RuleBase" id="RU361174"/>
    </source>
</evidence>
<keyword evidence="6 7" id="KW-0624">Polysaccharide degradation</keyword>
<evidence type="ECO:0000259" key="9">
    <source>
        <dbReference type="PROSITE" id="PS51760"/>
    </source>
</evidence>
<keyword evidence="4 7" id="KW-0119">Carbohydrate metabolism</keyword>
<dbReference type="EMBL" id="BLPF01000002">
    <property type="protein sequence ID" value="GFJ81196.1"/>
    <property type="molecule type" value="Genomic_DNA"/>
</dbReference>
<protein>
    <recommendedName>
        <fullName evidence="7">Beta-xylanase</fullName>
        <ecNumber evidence="7">3.2.1.8</ecNumber>
    </recommendedName>
</protein>
<dbReference type="AlphaFoldDB" id="A0A6V8KGN3"/>
<evidence type="ECO:0000256" key="5">
    <source>
        <dbReference type="ARBA" id="ARBA00023295"/>
    </source>
</evidence>
<comment type="similarity">
    <text evidence="1 7">Belongs to the glycosyl hydrolase 10 (cellulase F) family.</text>
</comment>
<evidence type="ECO:0000256" key="4">
    <source>
        <dbReference type="ARBA" id="ARBA00023277"/>
    </source>
</evidence>
<dbReference type="EC" id="3.2.1.8" evidence="7"/>
<dbReference type="Gene3D" id="2.60.40.1190">
    <property type="match status" value="1"/>
</dbReference>
<dbReference type="PRINTS" id="PR00134">
    <property type="entry name" value="GLHYDRLASE10"/>
</dbReference>
<reference evidence="10 11" key="1">
    <citation type="submission" date="2020-03" db="EMBL/GenBank/DDBJ databases">
        <title>Whole genome shotgun sequence of Phytohabitans houttuyneae NBRC 108639.</title>
        <authorList>
            <person name="Komaki H."/>
            <person name="Tamura T."/>
        </authorList>
    </citation>
    <scope>NUCLEOTIDE SEQUENCE [LARGE SCALE GENOMIC DNA]</scope>
    <source>
        <strain evidence="10 11">NBRC 108639</strain>
    </source>
</reference>
<dbReference type="SMART" id="SM00633">
    <property type="entry name" value="Glyco_10"/>
    <property type="match status" value="1"/>
</dbReference>
<dbReference type="Proteomes" id="UP000482800">
    <property type="component" value="Unassembled WGS sequence"/>
</dbReference>
<dbReference type="Pfam" id="PF06452">
    <property type="entry name" value="CBM9_1"/>
    <property type="match status" value="1"/>
</dbReference>
<name>A0A6V8KGN3_9ACTN</name>
<keyword evidence="5 7" id="KW-0326">Glycosidase</keyword>
<dbReference type="SUPFAM" id="SSF51445">
    <property type="entry name" value="(Trans)glycosidases"/>
    <property type="match status" value="1"/>
</dbReference>
<dbReference type="InterPro" id="IPR010502">
    <property type="entry name" value="Carb-bd_dom_fam9"/>
</dbReference>
<dbReference type="InterPro" id="IPR001000">
    <property type="entry name" value="GH10_dom"/>
</dbReference>
<gene>
    <name evidence="10" type="primary">xynA_2</name>
    <name evidence="10" type="ORF">Phou_053760</name>
</gene>
<keyword evidence="11" id="KW-1185">Reference proteome</keyword>